<name>A0AA35CNQ5_9CAUD</name>
<keyword evidence="1" id="KW-0472">Membrane</keyword>
<dbReference type="EMBL" id="LC711078">
    <property type="protein sequence ID" value="BDI54907.1"/>
    <property type="molecule type" value="Genomic_DNA"/>
</dbReference>
<dbReference type="Proteomes" id="UP001162250">
    <property type="component" value="Segment"/>
</dbReference>
<keyword evidence="3" id="KW-1185">Reference proteome</keyword>
<feature type="transmembrane region" description="Helical" evidence="1">
    <location>
        <begin position="7"/>
        <end position="26"/>
    </location>
</feature>
<organism evidence="2 3">
    <name type="scientific">Thorarchaeia virus VerdaV2</name>
    <dbReference type="NCBI Taxonomy" id="3070171"/>
    <lineage>
        <taxon>Viruses</taxon>
        <taxon>Duplodnaviria</taxon>
        <taxon>Heunggongvirae</taxon>
        <taxon>Uroviricota</taxon>
        <taxon>Caudoviricetes</taxon>
        <taxon>Verdandiviridae</taxon>
        <taxon>Tonitrusvirus</taxon>
        <taxon>Tonitrusvirus shimokitaense</taxon>
    </lineage>
</organism>
<evidence type="ECO:0000313" key="3">
    <source>
        <dbReference type="Proteomes" id="UP001162250"/>
    </source>
</evidence>
<keyword evidence="1" id="KW-1133">Transmembrane helix</keyword>
<dbReference type="RefSeq" id="YP_010772503.1">
    <property type="nucleotide sequence ID" value="NC_074645.1"/>
</dbReference>
<proteinExistence type="predicted"/>
<evidence type="ECO:0000256" key="1">
    <source>
        <dbReference type="SAM" id="Phobius"/>
    </source>
</evidence>
<reference evidence="2 3" key="1">
    <citation type="journal article" date="2022" name="Nat. Microbiol.">
        <title>Three families of Asgard archaeal viruses identified in metagenome-assembled genomes.</title>
        <authorList>
            <person name="Medvedeva S."/>
            <person name="Sun J."/>
            <person name="Yutin N."/>
            <person name="Koonin E.V."/>
            <person name="Nunoura T."/>
            <person name="Rinke C."/>
            <person name="Krupovic M."/>
        </authorList>
    </citation>
    <scope>NUCLEOTIDE SEQUENCE [LARGE SCALE GENOMIC DNA]</scope>
    <source>
        <strain evidence="2">VerdaV2</strain>
    </source>
</reference>
<dbReference type="KEGG" id="vg:80402217"/>
<evidence type="ECO:0000313" key="2">
    <source>
        <dbReference type="EMBL" id="BDI54907.1"/>
    </source>
</evidence>
<sequence length="70" mass="8188">MKILNLFALAFGFVSTLVLCIIYYILFFNDNLILIIPINSFGEFWIEFVSLNVMLLVIIIAFKKEIKRVK</sequence>
<keyword evidence="1" id="KW-0812">Transmembrane</keyword>
<accession>A0AA35CNQ5</accession>
<feature type="transmembrane region" description="Helical" evidence="1">
    <location>
        <begin position="32"/>
        <end position="62"/>
    </location>
</feature>
<protein>
    <submittedName>
        <fullName evidence="2">Uncharacterized protein</fullName>
    </submittedName>
</protein>
<dbReference type="GeneID" id="80402217"/>